<protein>
    <recommendedName>
        <fullName evidence="3">Response regulatory domain-containing protein</fullName>
    </recommendedName>
</protein>
<dbReference type="AlphaFoldDB" id="A0A3B1CJS0"/>
<evidence type="ECO:0000256" key="1">
    <source>
        <dbReference type="ARBA" id="ARBA00022553"/>
    </source>
</evidence>
<sequence>MSGKLRFLMADDDIISRVVMQKALAPHGSCDTASNGREAVEAFRLSLKGNKPYDVVLLDIMMPEMDGNDALVAIRELESSVGGSFNSRAKIVMVTSKDEFKSVLNSFNHGCDSYLMKPVTKERVDQLLADLFSTAKNPQKGTPSE</sequence>
<dbReference type="CDD" id="cd17546">
    <property type="entry name" value="REC_hyHK_CKI1_RcsC-like"/>
    <property type="match status" value="1"/>
</dbReference>
<reference evidence="4" key="1">
    <citation type="submission" date="2018-06" db="EMBL/GenBank/DDBJ databases">
        <authorList>
            <person name="Zhirakovskaya E."/>
        </authorList>
    </citation>
    <scope>NUCLEOTIDE SEQUENCE</scope>
</reference>
<accession>A0A3B1CJS0</accession>
<evidence type="ECO:0000256" key="2">
    <source>
        <dbReference type="ARBA" id="ARBA00023012"/>
    </source>
</evidence>
<dbReference type="Pfam" id="PF00072">
    <property type="entry name" value="Response_reg"/>
    <property type="match status" value="1"/>
</dbReference>
<dbReference type="PANTHER" id="PTHR45339:SF1">
    <property type="entry name" value="HYBRID SIGNAL TRANSDUCTION HISTIDINE KINASE J"/>
    <property type="match status" value="1"/>
</dbReference>
<evidence type="ECO:0000259" key="3">
    <source>
        <dbReference type="PROSITE" id="PS50110"/>
    </source>
</evidence>
<keyword evidence="1" id="KW-0597">Phosphoprotein</keyword>
<organism evidence="4">
    <name type="scientific">hydrothermal vent metagenome</name>
    <dbReference type="NCBI Taxonomy" id="652676"/>
    <lineage>
        <taxon>unclassified sequences</taxon>
        <taxon>metagenomes</taxon>
        <taxon>ecological metagenomes</taxon>
    </lineage>
</organism>
<keyword evidence="2" id="KW-0902">Two-component regulatory system</keyword>
<name>A0A3B1CJS0_9ZZZZ</name>
<dbReference type="EMBL" id="UOGC01000162">
    <property type="protein sequence ID" value="VAX24224.1"/>
    <property type="molecule type" value="Genomic_DNA"/>
</dbReference>
<feature type="domain" description="Response regulatory" evidence="3">
    <location>
        <begin position="6"/>
        <end position="132"/>
    </location>
</feature>
<dbReference type="Gene3D" id="3.40.50.2300">
    <property type="match status" value="1"/>
</dbReference>
<gene>
    <name evidence="4" type="ORF">MNBD_NITROSPINAE01-34</name>
</gene>
<dbReference type="InterPro" id="IPR001789">
    <property type="entry name" value="Sig_transdc_resp-reg_receiver"/>
</dbReference>
<dbReference type="PANTHER" id="PTHR45339">
    <property type="entry name" value="HYBRID SIGNAL TRANSDUCTION HISTIDINE KINASE J"/>
    <property type="match status" value="1"/>
</dbReference>
<dbReference type="PROSITE" id="PS50110">
    <property type="entry name" value="RESPONSE_REGULATORY"/>
    <property type="match status" value="1"/>
</dbReference>
<dbReference type="SMART" id="SM00448">
    <property type="entry name" value="REC"/>
    <property type="match status" value="1"/>
</dbReference>
<dbReference type="GO" id="GO:0000160">
    <property type="term" value="P:phosphorelay signal transduction system"/>
    <property type="evidence" value="ECO:0007669"/>
    <property type="project" value="UniProtKB-KW"/>
</dbReference>
<dbReference type="InterPro" id="IPR011006">
    <property type="entry name" value="CheY-like_superfamily"/>
</dbReference>
<dbReference type="SUPFAM" id="SSF52172">
    <property type="entry name" value="CheY-like"/>
    <property type="match status" value="1"/>
</dbReference>
<evidence type="ECO:0000313" key="4">
    <source>
        <dbReference type="EMBL" id="VAX24224.1"/>
    </source>
</evidence>
<proteinExistence type="predicted"/>